<proteinExistence type="predicted"/>
<evidence type="ECO:0000313" key="3">
    <source>
        <dbReference type="WBParaSite" id="EVEC_0000992301-mRNA-1"/>
    </source>
</evidence>
<keyword evidence="2" id="KW-1185">Reference proteome</keyword>
<evidence type="ECO:0000313" key="2">
    <source>
        <dbReference type="Proteomes" id="UP000274131"/>
    </source>
</evidence>
<dbReference type="EMBL" id="UXUI01009951">
    <property type="protein sequence ID" value="VDD94546.1"/>
    <property type="molecule type" value="Genomic_DNA"/>
</dbReference>
<dbReference type="Proteomes" id="UP000274131">
    <property type="component" value="Unassembled WGS sequence"/>
</dbReference>
<evidence type="ECO:0000313" key="1">
    <source>
        <dbReference type="EMBL" id="VDD94546.1"/>
    </source>
</evidence>
<organism evidence="3">
    <name type="scientific">Enterobius vermicularis</name>
    <name type="common">Human pinworm</name>
    <dbReference type="NCBI Taxonomy" id="51028"/>
    <lineage>
        <taxon>Eukaryota</taxon>
        <taxon>Metazoa</taxon>
        <taxon>Ecdysozoa</taxon>
        <taxon>Nematoda</taxon>
        <taxon>Chromadorea</taxon>
        <taxon>Rhabditida</taxon>
        <taxon>Spirurina</taxon>
        <taxon>Oxyuridomorpha</taxon>
        <taxon>Oxyuroidea</taxon>
        <taxon>Oxyuridae</taxon>
        <taxon>Enterobius</taxon>
    </lineage>
</organism>
<accession>A0A0N4VGK1</accession>
<reference evidence="1 2" key="2">
    <citation type="submission" date="2018-10" db="EMBL/GenBank/DDBJ databases">
        <authorList>
            <consortium name="Pathogen Informatics"/>
        </authorList>
    </citation>
    <scope>NUCLEOTIDE SEQUENCE [LARGE SCALE GENOMIC DNA]</scope>
</reference>
<dbReference type="WBParaSite" id="EVEC_0000992301-mRNA-1">
    <property type="protein sequence ID" value="EVEC_0000992301-mRNA-1"/>
    <property type="gene ID" value="EVEC_0000992301"/>
</dbReference>
<sequence length="68" mass="7951">MTSCNNRNIYVNADIERGEPDEVPHRSRNYSGCVHRPASIFTGQFQIRILWRTGWLTENREICGEKKV</sequence>
<name>A0A0N4VGK1_ENTVE</name>
<protein>
    <submittedName>
        <fullName evidence="1 3">Uncharacterized protein</fullName>
    </submittedName>
</protein>
<reference evidence="3" key="1">
    <citation type="submission" date="2017-02" db="UniProtKB">
        <authorList>
            <consortium name="WormBaseParasite"/>
        </authorList>
    </citation>
    <scope>IDENTIFICATION</scope>
</reference>
<dbReference type="AlphaFoldDB" id="A0A0N4VGK1"/>
<gene>
    <name evidence="1" type="ORF">EVEC_LOCUS9297</name>
</gene>